<evidence type="ECO:0000313" key="8">
    <source>
        <dbReference type="EMBL" id="HJA70175.1"/>
    </source>
</evidence>
<evidence type="ECO:0000256" key="5">
    <source>
        <dbReference type="SAM" id="MobiDB-lite"/>
    </source>
</evidence>
<evidence type="ECO:0000256" key="2">
    <source>
        <dbReference type="ARBA" id="ARBA00022573"/>
    </source>
</evidence>
<comment type="pathway">
    <text evidence="1 4">Cofactor biosynthesis; adenosylcobalamin biosynthesis.</text>
</comment>
<protein>
    <recommendedName>
        <fullName evidence="4">Cobyric acid synthase</fullName>
    </recommendedName>
</protein>
<dbReference type="GO" id="GO:0015420">
    <property type="term" value="F:ABC-type vitamin B12 transporter activity"/>
    <property type="evidence" value="ECO:0007669"/>
    <property type="project" value="UniProtKB-UniRule"/>
</dbReference>
<dbReference type="InterPro" id="IPR011698">
    <property type="entry name" value="GATase_3"/>
</dbReference>
<keyword evidence="2 4" id="KW-0169">Cobalamin biosynthesis</keyword>
<reference evidence="8" key="2">
    <citation type="submission" date="2021-04" db="EMBL/GenBank/DDBJ databases">
        <authorList>
            <person name="Gilroy R."/>
        </authorList>
    </citation>
    <scope>NUCLEOTIDE SEQUENCE</scope>
    <source>
        <strain evidence="8">CHK178-16964</strain>
    </source>
</reference>
<organism evidence="8 9">
    <name type="scientific">Candidatus Lachnoclostridium stercoravium</name>
    <dbReference type="NCBI Taxonomy" id="2838633"/>
    <lineage>
        <taxon>Bacteria</taxon>
        <taxon>Bacillati</taxon>
        <taxon>Bacillota</taxon>
        <taxon>Clostridia</taxon>
        <taxon>Lachnospirales</taxon>
        <taxon>Lachnospiraceae</taxon>
    </lineage>
</organism>
<feature type="domain" description="CobQ/CobB/MinD/ParA nucleotide binding" evidence="6">
    <location>
        <begin position="5"/>
        <end position="227"/>
    </location>
</feature>
<feature type="region of interest" description="Disordered" evidence="5">
    <location>
        <begin position="516"/>
        <end position="539"/>
    </location>
</feature>
<feature type="domain" description="CobB/CobQ-like glutamine amidotransferase" evidence="7">
    <location>
        <begin position="251"/>
        <end position="450"/>
    </location>
</feature>
<feature type="active site" description="Nucleophile" evidence="4">
    <location>
        <position position="330"/>
    </location>
</feature>
<dbReference type="Gene3D" id="3.40.50.300">
    <property type="entry name" value="P-loop containing nucleotide triphosphate hydrolases"/>
    <property type="match status" value="1"/>
</dbReference>
<dbReference type="GO" id="GO:0009236">
    <property type="term" value="P:cobalamin biosynthetic process"/>
    <property type="evidence" value="ECO:0007669"/>
    <property type="project" value="UniProtKB-UniRule"/>
</dbReference>
<dbReference type="InterPro" id="IPR029062">
    <property type="entry name" value="Class_I_gatase-like"/>
</dbReference>
<dbReference type="Pfam" id="PF07685">
    <property type="entry name" value="GATase_3"/>
    <property type="match status" value="1"/>
</dbReference>
<feature type="compositionally biased region" description="Basic and acidic residues" evidence="5">
    <location>
        <begin position="525"/>
        <end position="539"/>
    </location>
</feature>
<dbReference type="PANTHER" id="PTHR21343">
    <property type="entry name" value="DETHIOBIOTIN SYNTHETASE"/>
    <property type="match status" value="1"/>
</dbReference>
<evidence type="ECO:0000256" key="4">
    <source>
        <dbReference type="HAMAP-Rule" id="MF_00028"/>
    </source>
</evidence>
<keyword evidence="3 4" id="KW-0315">Glutamine amidotransferase</keyword>
<evidence type="ECO:0000313" key="9">
    <source>
        <dbReference type="Proteomes" id="UP000823900"/>
    </source>
</evidence>
<comment type="caution">
    <text evidence="8">The sequence shown here is derived from an EMBL/GenBank/DDBJ whole genome shotgun (WGS) entry which is preliminary data.</text>
</comment>
<dbReference type="GO" id="GO:0003824">
    <property type="term" value="F:catalytic activity"/>
    <property type="evidence" value="ECO:0007669"/>
    <property type="project" value="InterPro"/>
</dbReference>
<dbReference type="InterPro" id="IPR002586">
    <property type="entry name" value="CobQ/CobB/MinD/ParA_Nub-bd_dom"/>
</dbReference>
<name>A0A9D2HG69_9FIRM</name>
<accession>A0A9D2HG69</accession>
<comment type="similarity">
    <text evidence="4">Belongs to the CobB/CobQ family. CobQ subfamily.</text>
</comment>
<proteinExistence type="inferred from homology"/>
<evidence type="ECO:0000256" key="1">
    <source>
        <dbReference type="ARBA" id="ARBA00004953"/>
    </source>
</evidence>
<dbReference type="EMBL" id="DWZA01000011">
    <property type="protein sequence ID" value="HJA70175.1"/>
    <property type="molecule type" value="Genomic_DNA"/>
</dbReference>
<dbReference type="CDD" id="cd01750">
    <property type="entry name" value="GATase1_CobQ"/>
    <property type="match status" value="1"/>
</dbReference>
<dbReference type="AlphaFoldDB" id="A0A9D2HG69"/>
<comment type="function">
    <text evidence="4">Catalyzes amidations at positions B, D, E, and G on adenosylcobyrinic A,C-diamide. NH(2) groups are provided by glutamine, and one molecule of ATP is hydrogenolyzed for each amidation.</text>
</comment>
<dbReference type="Gene3D" id="3.40.50.880">
    <property type="match status" value="1"/>
</dbReference>
<feature type="active site" evidence="4">
    <location>
        <position position="445"/>
    </location>
</feature>
<dbReference type="PANTHER" id="PTHR21343:SF1">
    <property type="entry name" value="COBYRIC ACID SYNTHASE"/>
    <property type="match status" value="1"/>
</dbReference>
<dbReference type="NCBIfam" id="NF001989">
    <property type="entry name" value="PRK00784.1"/>
    <property type="match status" value="1"/>
</dbReference>
<sequence>MAKYIMVQGTMSNSGKSFVTAALCRIFHQDGYRTAPFKSQNMALNSFVTEEGLEMGRAQVVQAEAAGIRPCVAMNPILLKPTSHMGSQVIVNGEILGNYSAAEYYKMKKSLIPEIKKALKKLDEEYDIVVIEGAGSPAEINLKENDIVNMGIARLAKAPVLLVGDIDRGGVFASLYGTVKLLDEEEQRMIKGLIINKFRGDVKLLEPGLQMIEEKTDVPVIGVIPMGDIDIEEEDSLAERLEKREKGAGLDVAVIRLPHISNFTDFAVLERMDGISLRYVSQKEELLEPDCLILPGTKNTMADLKWLCETELEREIRRLAASGVPVAGICGGFQMMGKELKDPYGVEEEGEQEGLGLLDCRTVFTREKVRTQEKARVRRGVRGLEALSGQELEGYEIHMGLTENMGGCREFLDICKEQDETGCKENGWISGLCSLEGRVWGAYLHGFFDAPGAAEAFARWAEGQSPHKKAGSLFQDRERTAFSWKEYKEREYDRLADLVRQSVDMKEIYRILETGLEEQQEEQEQQEKQEEQEKEGQPG</sequence>
<dbReference type="HAMAP" id="MF_00028">
    <property type="entry name" value="CobQ"/>
    <property type="match status" value="1"/>
</dbReference>
<gene>
    <name evidence="4" type="primary">cobQ</name>
    <name evidence="8" type="ORF">IAA07_01175</name>
</gene>
<dbReference type="Proteomes" id="UP000823900">
    <property type="component" value="Unassembled WGS sequence"/>
</dbReference>
<dbReference type="SUPFAM" id="SSF52317">
    <property type="entry name" value="Class I glutamine amidotransferase-like"/>
    <property type="match status" value="1"/>
</dbReference>
<reference evidence="8" key="1">
    <citation type="journal article" date="2021" name="PeerJ">
        <title>Extensive microbial diversity within the chicken gut microbiome revealed by metagenomics and culture.</title>
        <authorList>
            <person name="Gilroy R."/>
            <person name="Ravi A."/>
            <person name="Getino M."/>
            <person name="Pursley I."/>
            <person name="Horton D.L."/>
            <person name="Alikhan N.F."/>
            <person name="Baker D."/>
            <person name="Gharbi K."/>
            <person name="Hall N."/>
            <person name="Watson M."/>
            <person name="Adriaenssens E.M."/>
            <person name="Foster-Nyarko E."/>
            <person name="Jarju S."/>
            <person name="Secka A."/>
            <person name="Antonio M."/>
            <person name="Oren A."/>
            <person name="Chaudhuri R.R."/>
            <person name="La Ragione R."/>
            <person name="Hildebrand F."/>
            <person name="Pallen M.J."/>
        </authorList>
    </citation>
    <scope>NUCLEOTIDE SEQUENCE</scope>
    <source>
        <strain evidence="8">CHK178-16964</strain>
    </source>
</reference>
<dbReference type="SUPFAM" id="SSF52540">
    <property type="entry name" value="P-loop containing nucleoside triphosphate hydrolases"/>
    <property type="match status" value="1"/>
</dbReference>
<evidence type="ECO:0000256" key="3">
    <source>
        <dbReference type="ARBA" id="ARBA00022962"/>
    </source>
</evidence>
<dbReference type="InterPro" id="IPR047045">
    <property type="entry name" value="CobQ_N"/>
</dbReference>
<dbReference type="PROSITE" id="PS51274">
    <property type="entry name" value="GATASE_COBBQ"/>
    <property type="match status" value="1"/>
</dbReference>
<dbReference type="NCBIfam" id="TIGR00313">
    <property type="entry name" value="cobQ"/>
    <property type="match status" value="1"/>
</dbReference>
<evidence type="ECO:0000259" key="6">
    <source>
        <dbReference type="Pfam" id="PF01656"/>
    </source>
</evidence>
<dbReference type="CDD" id="cd05389">
    <property type="entry name" value="CobQ_N"/>
    <property type="match status" value="1"/>
</dbReference>
<dbReference type="InterPro" id="IPR004459">
    <property type="entry name" value="CobQ_synth"/>
</dbReference>
<dbReference type="InterPro" id="IPR033949">
    <property type="entry name" value="CobQ_GATase1"/>
</dbReference>
<evidence type="ECO:0000259" key="7">
    <source>
        <dbReference type="Pfam" id="PF07685"/>
    </source>
</evidence>
<dbReference type="Pfam" id="PF01656">
    <property type="entry name" value="CbiA"/>
    <property type="match status" value="1"/>
</dbReference>
<dbReference type="InterPro" id="IPR027417">
    <property type="entry name" value="P-loop_NTPase"/>
</dbReference>